<dbReference type="Proteomes" id="UP000001362">
    <property type="component" value="Chromosome"/>
</dbReference>
<name>B7JB50_ACIF2</name>
<dbReference type="PaxDb" id="243159-AFE_1713"/>
<dbReference type="AlphaFoldDB" id="B7JB50"/>
<organism evidence="1 2">
    <name type="scientific">Acidithiobacillus ferrooxidans (strain ATCC 23270 / DSM 14882 / CIP 104768 / NCIMB 8455)</name>
    <name type="common">Ferrobacillus ferrooxidans (strain ATCC 23270)</name>
    <dbReference type="NCBI Taxonomy" id="243159"/>
    <lineage>
        <taxon>Bacteria</taxon>
        <taxon>Pseudomonadati</taxon>
        <taxon>Pseudomonadota</taxon>
        <taxon>Acidithiobacillia</taxon>
        <taxon>Acidithiobacillales</taxon>
        <taxon>Acidithiobacillaceae</taxon>
        <taxon>Acidithiobacillus</taxon>
    </lineage>
</organism>
<proteinExistence type="predicted"/>
<evidence type="ECO:0000313" key="2">
    <source>
        <dbReference type="Proteomes" id="UP000001362"/>
    </source>
</evidence>
<keyword evidence="2" id="KW-1185">Reference proteome</keyword>
<dbReference type="KEGG" id="afr:AFE_1713"/>
<dbReference type="HOGENOM" id="CLU_3245787_0_0_6"/>
<reference evidence="1 2" key="1">
    <citation type="journal article" date="2008" name="BMC Genomics">
        <title>Acidithiobacillus ferrooxidans metabolism: from genome sequence to industrial applications.</title>
        <authorList>
            <person name="Valdes J."/>
            <person name="Pedroso I."/>
            <person name="Quatrini R."/>
            <person name="Dodson R.J."/>
            <person name="Tettelin H."/>
            <person name="Blake R.II."/>
            <person name="Eisen J.A."/>
            <person name="Holmes D.S."/>
        </authorList>
    </citation>
    <scope>NUCLEOTIDE SEQUENCE [LARGE SCALE GENOMIC DNA]</scope>
    <source>
        <strain evidence="2">ATCC 23270 / DSM 14882 / CIP 104768 / NCIMB 8455</strain>
    </source>
</reference>
<accession>B7JB50</accession>
<protein>
    <submittedName>
        <fullName evidence="1">Uncharacterized protein</fullName>
    </submittedName>
</protein>
<dbReference type="EMBL" id="CP001219">
    <property type="protein sequence ID" value="ACK79665.1"/>
    <property type="molecule type" value="Genomic_DNA"/>
</dbReference>
<evidence type="ECO:0000313" key="1">
    <source>
        <dbReference type="EMBL" id="ACK79665.1"/>
    </source>
</evidence>
<gene>
    <name evidence="1" type="ordered locus">AFE_1713</name>
</gene>
<sequence length="42" mass="4652">MLVMAPVAGCPLKKAGFEFFHRAGQSILYFSCPHDVEVILID</sequence>